<dbReference type="Pfam" id="PF13632">
    <property type="entry name" value="Glyco_trans_2_3"/>
    <property type="match status" value="1"/>
</dbReference>
<dbReference type="OrthoDB" id="9876900at2759"/>
<name>A0A8K0WSH1_9HYPO</name>
<dbReference type="InterPro" id="IPR029044">
    <property type="entry name" value="Nucleotide-diphossugar_trans"/>
</dbReference>
<evidence type="ECO:0000259" key="8">
    <source>
        <dbReference type="Pfam" id="PF13632"/>
    </source>
</evidence>
<evidence type="ECO:0000256" key="1">
    <source>
        <dbReference type="ARBA" id="ARBA00004236"/>
    </source>
</evidence>
<evidence type="ECO:0000313" key="9">
    <source>
        <dbReference type="EMBL" id="KAH7318507.1"/>
    </source>
</evidence>
<sequence>MGAYPHDHYSFPVITPPHVSTLRKIFNFLGCIAAFPFYWFIVAQLPYVITLDTILSILLAELNRFANERRRIKFYEQETCVRDKADPEKGEKSEKNEKFGLRTFTTPRFPSTSFLTSSPPRLPTTFRLQIMAAVVGWREDPSLFTRALESYKYASGCRFLLVGIDGDDAQDEEMMNVFNHVYPDNSMVLHLTEPLCEIAESVRGKVVAQQADSGHPVNEVECDMIALQHCIQLVKTILEQHKISFTGSDSIRQLCIRQPHMHKKGIMFSSFIFSLVIADILGIEFLWSSDSDTLVMPDSLERTVSAMAVDPTIGGASSGLTIHNHNETIVAELASTVYWGELYLTKSTPAATTTNDCQSGPCSVFRLAALPPILIPWYRQAIFGKRMIINEDRHLTTQLLSRGWRVVFASDVLAATDTPTTMARWLKQQVRWSRSTHAESLLQPKAYLMNHPFLFWCMAKREIGTVVCFVGIVYYFITSQKLIHIAVYDIALRIPIAIVYNFLRNPHRLSWQSLRWVLPGVFFFYIPLPALHCWALCTMTADGWGTTMRSSSELVKKDSTLTAWWETGFFVVWMGVVSGSIARVVSGYLALDSMHETVAVLLSTLIAAFWAWKVTIYKIS</sequence>
<evidence type="ECO:0000256" key="3">
    <source>
        <dbReference type="ARBA" id="ARBA00022475"/>
    </source>
</evidence>
<dbReference type="GO" id="GO:0085029">
    <property type="term" value="P:extracellular matrix assembly"/>
    <property type="evidence" value="ECO:0007669"/>
    <property type="project" value="TreeGrafter"/>
</dbReference>
<dbReference type="Gene3D" id="3.90.550.10">
    <property type="entry name" value="Spore Coat Polysaccharide Biosynthesis Protein SpsA, Chain A"/>
    <property type="match status" value="1"/>
</dbReference>
<dbReference type="SUPFAM" id="SSF53448">
    <property type="entry name" value="Nucleotide-diphospho-sugar transferases"/>
    <property type="match status" value="1"/>
</dbReference>
<evidence type="ECO:0000256" key="4">
    <source>
        <dbReference type="ARBA" id="ARBA00022676"/>
    </source>
</evidence>
<evidence type="ECO:0000256" key="5">
    <source>
        <dbReference type="ARBA" id="ARBA00022679"/>
    </source>
</evidence>
<dbReference type="GO" id="GO:0050501">
    <property type="term" value="F:hyaluronan synthase activity"/>
    <property type="evidence" value="ECO:0007669"/>
    <property type="project" value="TreeGrafter"/>
</dbReference>
<keyword evidence="6 7" id="KW-0472">Membrane</keyword>
<feature type="domain" description="Glycosyltransferase 2-like" evidence="8">
    <location>
        <begin position="290"/>
        <end position="538"/>
    </location>
</feature>
<keyword evidence="4" id="KW-0328">Glycosyltransferase</keyword>
<organism evidence="9 10">
    <name type="scientific">Stachybotrys elegans</name>
    <dbReference type="NCBI Taxonomy" id="80388"/>
    <lineage>
        <taxon>Eukaryota</taxon>
        <taxon>Fungi</taxon>
        <taxon>Dikarya</taxon>
        <taxon>Ascomycota</taxon>
        <taxon>Pezizomycotina</taxon>
        <taxon>Sordariomycetes</taxon>
        <taxon>Hypocreomycetidae</taxon>
        <taxon>Hypocreales</taxon>
        <taxon>Stachybotryaceae</taxon>
        <taxon>Stachybotrys</taxon>
    </lineage>
</organism>
<feature type="transmembrane region" description="Helical" evidence="7">
    <location>
        <begin position="453"/>
        <end position="477"/>
    </location>
</feature>
<evidence type="ECO:0000256" key="2">
    <source>
        <dbReference type="ARBA" id="ARBA00006782"/>
    </source>
</evidence>
<evidence type="ECO:0000256" key="6">
    <source>
        <dbReference type="ARBA" id="ARBA00023136"/>
    </source>
</evidence>
<feature type="transmembrane region" description="Helical" evidence="7">
    <location>
        <begin position="47"/>
        <end position="66"/>
    </location>
</feature>
<dbReference type="GO" id="GO:0005886">
    <property type="term" value="C:plasma membrane"/>
    <property type="evidence" value="ECO:0007669"/>
    <property type="project" value="UniProtKB-SubCell"/>
</dbReference>
<accession>A0A8K0WSH1</accession>
<keyword evidence="7" id="KW-0812">Transmembrane</keyword>
<feature type="transmembrane region" description="Helical" evidence="7">
    <location>
        <begin position="597"/>
        <end position="616"/>
    </location>
</feature>
<gene>
    <name evidence="9" type="ORF">B0I35DRAFT_432226</name>
</gene>
<protein>
    <recommendedName>
        <fullName evidence="8">Glycosyltransferase 2-like domain-containing protein</fullName>
    </recommendedName>
</protein>
<reference evidence="9" key="1">
    <citation type="journal article" date="2021" name="Nat. Commun.">
        <title>Genetic determinants of endophytism in the Arabidopsis root mycobiome.</title>
        <authorList>
            <person name="Mesny F."/>
            <person name="Miyauchi S."/>
            <person name="Thiergart T."/>
            <person name="Pickel B."/>
            <person name="Atanasova L."/>
            <person name="Karlsson M."/>
            <person name="Huettel B."/>
            <person name="Barry K.W."/>
            <person name="Haridas S."/>
            <person name="Chen C."/>
            <person name="Bauer D."/>
            <person name="Andreopoulos W."/>
            <person name="Pangilinan J."/>
            <person name="LaButti K."/>
            <person name="Riley R."/>
            <person name="Lipzen A."/>
            <person name="Clum A."/>
            <person name="Drula E."/>
            <person name="Henrissat B."/>
            <person name="Kohler A."/>
            <person name="Grigoriev I.V."/>
            <person name="Martin F.M."/>
            <person name="Hacquard S."/>
        </authorList>
    </citation>
    <scope>NUCLEOTIDE SEQUENCE</scope>
    <source>
        <strain evidence="9">MPI-CAGE-CH-0235</strain>
    </source>
</reference>
<dbReference type="AlphaFoldDB" id="A0A8K0WSH1"/>
<evidence type="ECO:0000256" key="7">
    <source>
        <dbReference type="SAM" id="Phobius"/>
    </source>
</evidence>
<dbReference type="GO" id="GO:0030213">
    <property type="term" value="P:hyaluronan biosynthetic process"/>
    <property type="evidence" value="ECO:0007669"/>
    <property type="project" value="TreeGrafter"/>
</dbReference>
<feature type="transmembrane region" description="Helical" evidence="7">
    <location>
        <begin position="266"/>
        <end position="287"/>
    </location>
</feature>
<keyword evidence="10" id="KW-1185">Reference proteome</keyword>
<keyword evidence="5" id="KW-0808">Transferase</keyword>
<feature type="transmembrane region" description="Helical" evidence="7">
    <location>
        <begin position="522"/>
        <end position="541"/>
    </location>
</feature>
<keyword evidence="7" id="KW-1133">Transmembrane helix</keyword>
<comment type="caution">
    <text evidence="9">The sequence shown here is derived from an EMBL/GenBank/DDBJ whole genome shotgun (WGS) entry which is preliminary data.</text>
</comment>
<keyword evidence="3" id="KW-1003">Cell membrane</keyword>
<dbReference type="PANTHER" id="PTHR22913:SF12">
    <property type="entry name" value="MANNURONAN SYNTHASE"/>
    <property type="match status" value="1"/>
</dbReference>
<feature type="transmembrane region" description="Helical" evidence="7">
    <location>
        <begin position="562"/>
        <end position="585"/>
    </location>
</feature>
<dbReference type="PANTHER" id="PTHR22913">
    <property type="entry name" value="HYALURONAN SYNTHASE"/>
    <property type="match status" value="1"/>
</dbReference>
<dbReference type="EMBL" id="JAGPNK010000007">
    <property type="protein sequence ID" value="KAH7318507.1"/>
    <property type="molecule type" value="Genomic_DNA"/>
</dbReference>
<dbReference type="Proteomes" id="UP000813444">
    <property type="component" value="Unassembled WGS sequence"/>
</dbReference>
<comment type="subcellular location">
    <subcellularLocation>
        <location evidence="1">Cell membrane</location>
    </subcellularLocation>
</comment>
<comment type="similarity">
    <text evidence="2">Belongs to the NodC/HAS family.</text>
</comment>
<dbReference type="InterPro" id="IPR001173">
    <property type="entry name" value="Glyco_trans_2-like"/>
</dbReference>
<evidence type="ECO:0000313" key="10">
    <source>
        <dbReference type="Proteomes" id="UP000813444"/>
    </source>
</evidence>
<proteinExistence type="inferred from homology"/>